<sequence>MAKPARRLFAVPATSAESERVFSDTGFIISDRRTRLAAETVACIVFMHDVLQKRQRVDTT</sequence>
<gene>
    <name evidence="2" type="ORF">ONE63_008048</name>
</gene>
<dbReference type="SUPFAM" id="SSF53098">
    <property type="entry name" value="Ribonuclease H-like"/>
    <property type="match status" value="1"/>
</dbReference>
<protein>
    <recommendedName>
        <fullName evidence="1">HAT C-terminal dimerisation domain-containing protein</fullName>
    </recommendedName>
</protein>
<name>A0AAV7XQH6_9NEOP</name>
<dbReference type="EMBL" id="JAPTSV010000005">
    <property type="protein sequence ID" value="KAJ1528134.1"/>
    <property type="molecule type" value="Genomic_DNA"/>
</dbReference>
<evidence type="ECO:0000313" key="3">
    <source>
        <dbReference type="Proteomes" id="UP001075354"/>
    </source>
</evidence>
<organism evidence="2 3">
    <name type="scientific">Megalurothrips usitatus</name>
    <name type="common">bean blossom thrips</name>
    <dbReference type="NCBI Taxonomy" id="439358"/>
    <lineage>
        <taxon>Eukaryota</taxon>
        <taxon>Metazoa</taxon>
        <taxon>Ecdysozoa</taxon>
        <taxon>Arthropoda</taxon>
        <taxon>Hexapoda</taxon>
        <taxon>Insecta</taxon>
        <taxon>Pterygota</taxon>
        <taxon>Neoptera</taxon>
        <taxon>Paraneoptera</taxon>
        <taxon>Thysanoptera</taxon>
        <taxon>Terebrantia</taxon>
        <taxon>Thripoidea</taxon>
        <taxon>Thripidae</taxon>
        <taxon>Megalurothrips</taxon>
    </lineage>
</organism>
<keyword evidence="3" id="KW-1185">Reference proteome</keyword>
<proteinExistence type="predicted"/>
<dbReference type="Pfam" id="PF05699">
    <property type="entry name" value="Dimer_Tnp_hAT"/>
    <property type="match status" value="1"/>
</dbReference>
<evidence type="ECO:0000259" key="1">
    <source>
        <dbReference type="Pfam" id="PF05699"/>
    </source>
</evidence>
<dbReference type="InterPro" id="IPR008906">
    <property type="entry name" value="HATC_C_dom"/>
</dbReference>
<dbReference type="InterPro" id="IPR012337">
    <property type="entry name" value="RNaseH-like_sf"/>
</dbReference>
<accession>A0AAV7XQH6</accession>
<comment type="caution">
    <text evidence="2">The sequence shown here is derived from an EMBL/GenBank/DDBJ whole genome shotgun (WGS) entry which is preliminary data.</text>
</comment>
<feature type="domain" description="HAT C-terminal dimerisation" evidence="1">
    <location>
        <begin position="3"/>
        <end position="49"/>
    </location>
</feature>
<dbReference type="GO" id="GO:0046983">
    <property type="term" value="F:protein dimerization activity"/>
    <property type="evidence" value="ECO:0007669"/>
    <property type="project" value="InterPro"/>
</dbReference>
<dbReference type="Proteomes" id="UP001075354">
    <property type="component" value="Chromosome 5"/>
</dbReference>
<reference evidence="2" key="1">
    <citation type="submission" date="2022-12" db="EMBL/GenBank/DDBJ databases">
        <title>Chromosome-level genome assembly of the bean flower thrips Megalurothrips usitatus.</title>
        <authorList>
            <person name="Ma L."/>
            <person name="Liu Q."/>
            <person name="Li H."/>
            <person name="Cai W."/>
        </authorList>
    </citation>
    <scope>NUCLEOTIDE SEQUENCE</scope>
    <source>
        <strain evidence="2">Cailab_2022a</strain>
    </source>
</reference>
<evidence type="ECO:0000313" key="2">
    <source>
        <dbReference type="EMBL" id="KAJ1528134.1"/>
    </source>
</evidence>
<dbReference type="AlphaFoldDB" id="A0AAV7XQH6"/>